<evidence type="ECO:0000313" key="11">
    <source>
        <dbReference type="Proteomes" id="UP001221519"/>
    </source>
</evidence>
<dbReference type="Proteomes" id="UP001221519">
    <property type="component" value="Chromosome"/>
</dbReference>
<dbReference type="InterPro" id="IPR049426">
    <property type="entry name" value="Acyl-CoA-dh-like_C"/>
</dbReference>
<feature type="domain" description="Acyl-CoA dehydrogenase/oxidase C-terminal" evidence="6">
    <location>
        <begin position="254"/>
        <end position="417"/>
    </location>
</feature>
<feature type="domain" description="Acyl-CoA dehydrogenase-like C-terminal" evidence="9">
    <location>
        <begin position="466"/>
        <end position="568"/>
    </location>
</feature>
<evidence type="ECO:0000259" key="6">
    <source>
        <dbReference type="Pfam" id="PF00441"/>
    </source>
</evidence>
<dbReference type="Gene3D" id="1.10.540.10">
    <property type="entry name" value="Acyl-CoA dehydrogenase/oxidase, N-terminal domain"/>
    <property type="match status" value="1"/>
</dbReference>
<dbReference type="Pfam" id="PF21263">
    <property type="entry name" value="Acyl-CoA-dh_C"/>
    <property type="match status" value="1"/>
</dbReference>
<keyword evidence="5" id="KW-0560">Oxidoreductase</keyword>
<dbReference type="InterPro" id="IPR009100">
    <property type="entry name" value="AcylCoA_DH/oxidase_NM_dom_sf"/>
</dbReference>
<evidence type="ECO:0000256" key="1">
    <source>
        <dbReference type="ARBA" id="ARBA00001974"/>
    </source>
</evidence>
<dbReference type="SUPFAM" id="SSF47203">
    <property type="entry name" value="Acyl-CoA dehydrogenase C-terminal domain-like"/>
    <property type="match status" value="1"/>
</dbReference>
<dbReference type="PROSITE" id="PS00073">
    <property type="entry name" value="ACYL_COA_DH_2"/>
    <property type="match status" value="1"/>
</dbReference>
<dbReference type="RefSeq" id="WP_047914263.1">
    <property type="nucleotide sequence ID" value="NZ_CP118106.1"/>
</dbReference>
<dbReference type="InterPro" id="IPR009075">
    <property type="entry name" value="AcylCo_DH/oxidase_C"/>
</dbReference>
<dbReference type="InterPro" id="IPR006091">
    <property type="entry name" value="Acyl-CoA_Oxase/DH_mid-dom"/>
</dbReference>
<dbReference type="InterPro" id="IPR037069">
    <property type="entry name" value="AcylCoA_DH/ox_N_sf"/>
</dbReference>
<comment type="cofactor">
    <cofactor evidence="1 5">
        <name>FAD</name>
        <dbReference type="ChEBI" id="CHEBI:57692"/>
    </cofactor>
</comment>
<feature type="domain" description="Acyl-CoA oxidase/dehydrogenase middle" evidence="7">
    <location>
        <begin position="149"/>
        <end position="242"/>
    </location>
</feature>
<dbReference type="InterPro" id="IPR013786">
    <property type="entry name" value="AcylCoA_DH/ox_N"/>
</dbReference>
<proteinExistence type="inferred from homology"/>
<name>A0ABY7XI85_9BACL</name>
<dbReference type="Pfam" id="PF00441">
    <property type="entry name" value="Acyl-CoA_dh_1"/>
    <property type="match status" value="1"/>
</dbReference>
<keyword evidence="4 5" id="KW-0274">FAD</keyword>
<dbReference type="Pfam" id="PF02770">
    <property type="entry name" value="Acyl-CoA_dh_M"/>
    <property type="match status" value="1"/>
</dbReference>
<feature type="domain" description="Acyl-CoA dehydrogenase/oxidase N-terminal" evidence="8">
    <location>
        <begin position="33"/>
        <end position="144"/>
    </location>
</feature>
<evidence type="ECO:0000256" key="4">
    <source>
        <dbReference type="ARBA" id="ARBA00022827"/>
    </source>
</evidence>
<dbReference type="InterPro" id="IPR036250">
    <property type="entry name" value="AcylCo_DH-like_C"/>
</dbReference>
<dbReference type="InterPro" id="IPR006089">
    <property type="entry name" value="Acyl-CoA_DH_CS"/>
</dbReference>
<dbReference type="PROSITE" id="PS00072">
    <property type="entry name" value="ACYL_COA_DH_1"/>
    <property type="match status" value="1"/>
</dbReference>
<dbReference type="Gene3D" id="2.40.110.10">
    <property type="entry name" value="Butyryl-CoA Dehydrogenase, subunit A, domain 2"/>
    <property type="match status" value="1"/>
</dbReference>
<evidence type="ECO:0000313" key="10">
    <source>
        <dbReference type="EMBL" id="WDI04466.1"/>
    </source>
</evidence>
<keyword evidence="3 5" id="KW-0285">Flavoprotein</keyword>
<evidence type="ECO:0000256" key="5">
    <source>
        <dbReference type="RuleBase" id="RU362125"/>
    </source>
</evidence>
<organism evidence="10 11">
    <name type="scientific">Paenibacillus urinalis</name>
    <dbReference type="NCBI Taxonomy" id="521520"/>
    <lineage>
        <taxon>Bacteria</taxon>
        <taxon>Bacillati</taxon>
        <taxon>Bacillota</taxon>
        <taxon>Bacilli</taxon>
        <taxon>Bacillales</taxon>
        <taxon>Paenibacillaceae</taxon>
        <taxon>Paenibacillus</taxon>
    </lineage>
</organism>
<dbReference type="EMBL" id="CP118108">
    <property type="protein sequence ID" value="WDI04466.1"/>
    <property type="molecule type" value="Genomic_DNA"/>
</dbReference>
<dbReference type="Pfam" id="PF02771">
    <property type="entry name" value="Acyl-CoA_dh_N"/>
    <property type="match status" value="1"/>
</dbReference>
<gene>
    <name evidence="10" type="ORF">PUW25_11140</name>
</gene>
<protein>
    <submittedName>
        <fullName evidence="10">Acyl-CoA dehydrogenase family protein</fullName>
    </submittedName>
</protein>
<evidence type="ECO:0000259" key="8">
    <source>
        <dbReference type="Pfam" id="PF02771"/>
    </source>
</evidence>
<dbReference type="InterPro" id="IPR046373">
    <property type="entry name" value="Acyl-CoA_Oxase/DH_mid-dom_sf"/>
</dbReference>
<accession>A0ABY7XI85</accession>
<evidence type="ECO:0000259" key="9">
    <source>
        <dbReference type="Pfam" id="PF21263"/>
    </source>
</evidence>
<sequence>MSDNQTKEPKIKGGSFVIEKADLDRILTPEDFTEEHRMIAETVRDFIDGEVVTRDEEIEKLNYDLTVELLRKAGDLGLLGADVPEEFGGIGLDKVSSTIISESLAKGSSFALSFGAHVGIGTLPIVFFGTREQKEKYLPDLASGTKIAAYCLTEPTSGSDAMSAKTTAVLSDDGEHYILNGSKLYITNAGFADIFIVYAKIDGEHFTAFIVEKEMEGFTLGPEEKKMGIKGSSTRPLYFEDVKVPKENLLGEIGKGHRIAFNILNIGRYKLAAGSVGAAKEAVELSTKYANTRKQFETPISNFPLIRKKLAEMNIRTFAVESMVYRTAGLLDEAMQDIDYTADDAGTLAAAAISDYAIECSINKVFSSENLDVIADEGVQIHGGYGYIQEYKIERLYRDSRINRIFEGTNEINRLLIPGTLVKKALKGELALLQKAQALQNEILQILPNQTFEGVLEQEGHFLEMSKKIFLLVGGLAVQKYGTKLEKEQEVLAGLADMMIDIFALESVLARTNKQASRTSEEKALNMIEMTKVFAYEAFLRVESVAKELLTTIESGDMLRMQLSVLKKLTRSNPVNTNQYKRSIAARVIHNERYTV</sequence>
<comment type="similarity">
    <text evidence="2 5">Belongs to the acyl-CoA dehydrogenase family.</text>
</comment>
<dbReference type="PANTHER" id="PTHR43884:SF12">
    <property type="entry name" value="ISOVALERYL-COA DEHYDROGENASE, MITOCHONDRIAL-RELATED"/>
    <property type="match status" value="1"/>
</dbReference>
<dbReference type="PANTHER" id="PTHR43884">
    <property type="entry name" value="ACYL-COA DEHYDROGENASE"/>
    <property type="match status" value="1"/>
</dbReference>
<evidence type="ECO:0000259" key="7">
    <source>
        <dbReference type="Pfam" id="PF02770"/>
    </source>
</evidence>
<evidence type="ECO:0000256" key="2">
    <source>
        <dbReference type="ARBA" id="ARBA00009347"/>
    </source>
</evidence>
<reference evidence="10 11" key="1">
    <citation type="submission" date="2023-02" db="EMBL/GenBank/DDBJ databases">
        <title>Pathogen: clinical or host-associated sample.</title>
        <authorList>
            <person name="Hergert J."/>
            <person name="Casey R."/>
            <person name="Wagner J."/>
            <person name="Young E.L."/>
            <person name="Oakeson K.F."/>
        </authorList>
    </citation>
    <scope>NUCLEOTIDE SEQUENCE [LARGE SCALE GENOMIC DNA]</scope>
    <source>
        <strain evidence="10 11">2022CK-00829</strain>
    </source>
</reference>
<keyword evidence="11" id="KW-1185">Reference proteome</keyword>
<dbReference type="Gene3D" id="1.20.140.10">
    <property type="entry name" value="Butyryl-CoA Dehydrogenase, subunit A, domain 3"/>
    <property type="match status" value="2"/>
</dbReference>
<dbReference type="SUPFAM" id="SSF56645">
    <property type="entry name" value="Acyl-CoA dehydrogenase NM domain-like"/>
    <property type="match status" value="1"/>
</dbReference>
<evidence type="ECO:0000256" key="3">
    <source>
        <dbReference type="ARBA" id="ARBA00022630"/>
    </source>
</evidence>